<feature type="signal peptide" evidence="4">
    <location>
        <begin position="1"/>
        <end position="23"/>
    </location>
</feature>
<dbReference type="RefSeq" id="WP_257178074.1">
    <property type="nucleotide sequence ID" value="NZ_CP028989.1"/>
</dbReference>
<sequence length="406" mass="43537">MNCRVATLLIFGAFIGSCVPATAGEISGGVVRIGIINDQTGPLSDLSGPGSVTAAKMAAEDFQKAVPSIKVEIVAADHQNKPDIGVGIARKWFDVDGVDMIADVSNSAVGLAIQSLARDKNRIAVYAAVATTELAGKQCARTGLAWLHDSYNLVSGPIRTLLSQGYDTWYFIAADYAFGKNMVSESQRVLAQAGGKSLGAVYHPIGNADYSSFILQAKASGAKVIAFANAGEQLVTLMKQWNEFGMNTGSQKPVAQLMFISDVHAMGPQTAKGLTTLTAWYWALNEETRAFGERFYKLRGTMPTAPQAAVYSGVSHYLKAVAKVGTDATDPVLEKMRSTPVDDFYARGATVREDGKLVHDFYLVQVKEPSDVKSNWEYYNVLGKIPSGDVYAPLADSECPLVKRGL</sequence>
<keyword evidence="2 4" id="KW-0732">Signal</keyword>
<dbReference type="EMBL" id="CP028989">
    <property type="protein sequence ID" value="UUO63893.1"/>
    <property type="molecule type" value="Genomic_DNA"/>
</dbReference>
<evidence type="ECO:0000313" key="6">
    <source>
        <dbReference type="EMBL" id="UUO63893.1"/>
    </source>
</evidence>
<dbReference type="Pfam" id="PF13458">
    <property type="entry name" value="Peripla_BP_6"/>
    <property type="match status" value="1"/>
</dbReference>
<dbReference type="SUPFAM" id="SSF53822">
    <property type="entry name" value="Periplasmic binding protein-like I"/>
    <property type="match status" value="1"/>
</dbReference>
<dbReference type="GO" id="GO:0006865">
    <property type="term" value="P:amino acid transport"/>
    <property type="evidence" value="ECO:0007669"/>
    <property type="project" value="UniProtKB-KW"/>
</dbReference>
<evidence type="ECO:0000256" key="1">
    <source>
        <dbReference type="ARBA" id="ARBA00010062"/>
    </source>
</evidence>
<accession>A0AAE9N8F0</accession>
<evidence type="ECO:0000256" key="4">
    <source>
        <dbReference type="SAM" id="SignalP"/>
    </source>
</evidence>
<dbReference type="PANTHER" id="PTHR30483">
    <property type="entry name" value="LEUCINE-SPECIFIC-BINDING PROTEIN"/>
    <property type="match status" value="1"/>
</dbReference>
<dbReference type="Proteomes" id="UP001058872">
    <property type="component" value="Chromosome"/>
</dbReference>
<keyword evidence="3" id="KW-0813">Transport</keyword>
<dbReference type="AlphaFoldDB" id="A0AAE9N8F0"/>
<evidence type="ECO:0000256" key="2">
    <source>
        <dbReference type="ARBA" id="ARBA00022729"/>
    </source>
</evidence>
<feature type="chain" id="PRO_5042147196" evidence="4">
    <location>
        <begin position="24"/>
        <end position="406"/>
    </location>
</feature>
<dbReference type="PANTHER" id="PTHR30483:SF6">
    <property type="entry name" value="PERIPLASMIC BINDING PROTEIN OF ABC TRANSPORTER FOR NATURAL AMINO ACIDS"/>
    <property type="match status" value="1"/>
</dbReference>
<name>A0AAE9N8F0_9BRAD</name>
<organism evidence="6 7">
    <name type="scientific">Bradyrhizobium betae</name>
    <dbReference type="NCBI Taxonomy" id="244734"/>
    <lineage>
        <taxon>Bacteria</taxon>
        <taxon>Pseudomonadati</taxon>
        <taxon>Pseudomonadota</taxon>
        <taxon>Alphaproteobacteria</taxon>
        <taxon>Hyphomicrobiales</taxon>
        <taxon>Nitrobacteraceae</taxon>
        <taxon>Bradyrhizobium</taxon>
    </lineage>
</organism>
<feature type="domain" description="Leucine-binding protein" evidence="5">
    <location>
        <begin position="31"/>
        <end position="367"/>
    </location>
</feature>
<reference evidence="6" key="1">
    <citation type="submission" date="2018-04" db="EMBL/GenBank/DDBJ databases">
        <title>Genomes of Endosymbiotic and Endophytic Bradyrhizobium Publication status.</title>
        <authorList>
            <person name="Guha S."/>
            <person name="Jorrin B."/>
            <person name="Sarkar M."/>
            <person name="Poole P.S."/>
            <person name="DasGupta M."/>
        </authorList>
    </citation>
    <scope>NUCLEOTIDE SEQUENCE</scope>
    <source>
        <strain evidence="6">WBOS16</strain>
    </source>
</reference>
<dbReference type="InterPro" id="IPR028082">
    <property type="entry name" value="Peripla_BP_I"/>
</dbReference>
<dbReference type="PROSITE" id="PS51257">
    <property type="entry name" value="PROKAR_LIPOPROTEIN"/>
    <property type="match status" value="1"/>
</dbReference>
<dbReference type="CDD" id="cd06327">
    <property type="entry name" value="PBP1_SBP-like"/>
    <property type="match status" value="1"/>
</dbReference>
<gene>
    <name evidence="6" type="ORF">DCM83_00735</name>
</gene>
<dbReference type="Gene3D" id="3.40.50.2300">
    <property type="match status" value="2"/>
</dbReference>
<evidence type="ECO:0000256" key="3">
    <source>
        <dbReference type="ARBA" id="ARBA00022970"/>
    </source>
</evidence>
<proteinExistence type="inferred from homology"/>
<protein>
    <submittedName>
        <fullName evidence="6">ABC transporter permease</fullName>
    </submittedName>
</protein>
<dbReference type="InterPro" id="IPR051010">
    <property type="entry name" value="BCAA_transport"/>
</dbReference>
<keyword evidence="3" id="KW-0029">Amino-acid transport</keyword>
<dbReference type="InterPro" id="IPR028081">
    <property type="entry name" value="Leu-bd"/>
</dbReference>
<evidence type="ECO:0000313" key="7">
    <source>
        <dbReference type="Proteomes" id="UP001058872"/>
    </source>
</evidence>
<comment type="similarity">
    <text evidence="1">Belongs to the leucine-binding protein family.</text>
</comment>
<evidence type="ECO:0000259" key="5">
    <source>
        <dbReference type="Pfam" id="PF13458"/>
    </source>
</evidence>